<dbReference type="AlphaFoldDB" id="A0A3N2D8E0"/>
<comment type="caution">
    <text evidence="3">The sequence shown here is derived from an EMBL/GenBank/DDBJ whole genome shotgun (WGS) entry which is preliminary data.</text>
</comment>
<accession>A0A3N2D8E0</accession>
<evidence type="ECO:0000313" key="3">
    <source>
        <dbReference type="EMBL" id="ROR96056.1"/>
    </source>
</evidence>
<dbReference type="GO" id="GO:0005576">
    <property type="term" value="C:extracellular region"/>
    <property type="evidence" value="ECO:0007669"/>
    <property type="project" value="TreeGrafter"/>
</dbReference>
<dbReference type="Proteomes" id="UP000275356">
    <property type="component" value="Unassembled WGS sequence"/>
</dbReference>
<dbReference type="EMBL" id="RKHQ01000001">
    <property type="protein sequence ID" value="ROR96056.1"/>
    <property type="molecule type" value="Genomic_DNA"/>
</dbReference>
<dbReference type="RefSeq" id="WP_170169328.1">
    <property type="nucleotide sequence ID" value="NZ_RKHQ01000001.1"/>
</dbReference>
<organism evidence="3 4">
    <name type="scientific">Salana multivorans</name>
    <dbReference type="NCBI Taxonomy" id="120377"/>
    <lineage>
        <taxon>Bacteria</taxon>
        <taxon>Bacillati</taxon>
        <taxon>Actinomycetota</taxon>
        <taxon>Actinomycetes</taxon>
        <taxon>Micrococcales</taxon>
        <taxon>Beutenbergiaceae</taxon>
        <taxon>Salana</taxon>
    </lineage>
</organism>
<gene>
    <name evidence="3" type="ORF">EDD28_0630</name>
</gene>
<dbReference type="Pfam" id="PF05108">
    <property type="entry name" value="T7SS_ESX1_EccB"/>
    <property type="match status" value="1"/>
</dbReference>
<keyword evidence="2" id="KW-0472">Membrane</keyword>
<evidence type="ECO:0000256" key="2">
    <source>
        <dbReference type="SAM" id="Phobius"/>
    </source>
</evidence>
<feature type="transmembrane region" description="Helical" evidence="2">
    <location>
        <begin position="40"/>
        <end position="61"/>
    </location>
</feature>
<dbReference type="PANTHER" id="PTHR40765:SF2">
    <property type="entry name" value="ESX-2 SECRETION SYSTEM ATPASE ECCB2"/>
    <property type="match status" value="1"/>
</dbReference>
<name>A0A3N2D8E0_9MICO</name>
<evidence type="ECO:0000256" key="1">
    <source>
        <dbReference type="SAM" id="MobiDB-lite"/>
    </source>
</evidence>
<feature type="compositionally biased region" description="Low complexity" evidence="1">
    <location>
        <begin position="170"/>
        <end position="180"/>
    </location>
</feature>
<sequence>MATKKELLEAQSFSRRRLLTAFTSGAPGGRELEPATPLRGLVAGIVLAALVVAGSFAAGLFNRALPDGWDNGAIILVKDNAARYVSVDGSLVPVPNMASARLLAPADAPIITVAADKVSSVERLGQVGILTAPDSLPAPANLVTDGWQACLAQDGTTSVAVLSGAVGPGAAASPAASSTRPPGPVDDAADDAPPPEGEVSALVRVADSLYLVQGTRRHLIPETDHTLGVLRALGYVPQDARPAEAGWLALLEEGSDLDPFEVADAGSPVPGDLADVPGVVVGSVVVPDGASAAYVVTADGELARLDPFARELYRTGPGGLLGEEVVPAAVLSSVPDVLPDDSPVPRDWPVAVVPPTDDGACLVLDRSSFTSVLLPGPSPAVGGVYVSPGAGALATFAATPDSTAGVLRLVDENGVAFPIEGSAEVTLAETLRRLFGTTPGAEPVTVPYAWGDLFPSGPVLSVDAAALPAGVAADPSAGPTASASVSPSASPSPTASPTASGDPSDGAG</sequence>
<proteinExistence type="predicted"/>
<evidence type="ECO:0000313" key="4">
    <source>
        <dbReference type="Proteomes" id="UP000275356"/>
    </source>
</evidence>
<keyword evidence="4" id="KW-1185">Reference proteome</keyword>
<dbReference type="Gene3D" id="3.30.2390.20">
    <property type="entry name" value="Type VII secretion system EccB, repeat 1 domain"/>
    <property type="match status" value="1"/>
</dbReference>
<feature type="region of interest" description="Disordered" evidence="1">
    <location>
        <begin position="471"/>
        <end position="508"/>
    </location>
</feature>
<feature type="region of interest" description="Disordered" evidence="1">
    <location>
        <begin position="170"/>
        <end position="197"/>
    </location>
</feature>
<keyword evidence="2" id="KW-1133">Transmembrane helix</keyword>
<keyword evidence="2 3" id="KW-0812">Transmembrane</keyword>
<dbReference type="PANTHER" id="PTHR40765">
    <property type="entry name" value="ESX-2 SECRETION SYSTEM ATPASE ECCB2"/>
    <property type="match status" value="1"/>
</dbReference>
<dbReference type="InterPro" id="IPR007795">
    <property type="entry name" value="T7SS_EccB"/>
</dbReference>
<dbReference type="InterPro" id="IPR044857">
    <property type="entry name" value="T7SS_EccB_R1"/>
</dbReference>
<reference evidence="3 4" key="1">
    <citation type="submission" date="2018-11" db="EMBL/GenBank/DDBJ databases">
        <title>Sequencing the genomes of 1000 actinobacteria strains.</title>
        <authorList>
            <person name="Klenk H.-P."/>
        </authorList>
    </citation>
    <scope>NUCLEOTIDE SEQUENCE [LARGE SCALE GENOMIC DNA]</scope>
    <source>
        <strain evidence="3 4">DSM 13521</strain>
    </source>
</reference>
<protein>
    <submittedName>
        <fullName evidence="3">Type VII secretion system ESX-1 transmembrane protein B</fullName>
    </submittedName>
</protein>